<comment type="similarity">
    <text evidence="1">Belongs to the peptidase C40 family.</text>
</comment>
<evidence type="ECO:0000256" key="3">
    <source>
        <dbReference type="ARBA" id="ARBA00022801"/>
    </source>
</evidence>
<dbReference type="SUPFAM" id="SSF54001">
    <property type="entry name" value="Cysteine proteinases"/>
    <property type="match status" value="1"/>
</dbReference>
<dbReference type="EMBL" id="QSFV01000002">
    <property type="protein sequence ID" value="RHA81797.1"/>
    <property type="molecule type" value="Genomic_DNA"/>
</dbReference>
<evidence type="ECO:0000313" key="9">
    <source>
        <dbReference type="Proteomes" id="UP000285740"/>
    </source>
</evidence>
<dbReference type="PROSITE" id="PS51935">
    <property type="entry name" value="NLPC_P60"/>
    <property type="match status" value="1"/>
</dbReference>
<feature type="compositionally biased region" description="Low complexity" evidence="5">
    <location>
        <begin position="428"/>
        <end position="438"/>
    </location>
</feature>
<evidence type="ECO:0000259" key="7">
    <source>
        <dbReference type="PROSITE" id="PS51935"/>
    </source>
</evidence>
<evidence type="ECO:0000259" key="6">
    <source>
        <dbReference type="PROSITE" id="PS51781"/>
    </source>
</evidence>
<dbReference type="GO" id="GO:0008234">
    <property type="term" value="F:cysteine-type peptidase activity"/>
    <property type="evidence" value="ECO:0007669"/>
    <property type="project" value="UniProtKB-KW"/>
</dbReference>
<dbReference type="InterPro" id="IPR003646">
    <property type="entry name" value="SH3-like_bac-type"/>
</dbReference>
<evidence type="ECO:0000313" key="8">
    <source>
        <dbReference type="EMBL" id="RHA81797.1"/>
    </source>
</evidence>
<dbReference type="Gene3D" id="2.30.30.40">
    <property type="entry name" value="SH3 Domains"/>
    <property type="match status" value="2"/>
</dbReference>
<comment type="caution">
    <text evidence="8">The sequence shown here is derived from an EMBL/GenBank/DDBJ whole genome shotgun (WGS) entry which is preliminary data.</text>
</comment>
<dbReference type="Pfam" id="PF00877">
    <property type="entry name" value="NLPC_P60"/>
    <property type="match status" value="1"/>
</dbReference>
<dbReference type="Proteomes" id="UP000285740">
    <property type="component" value="Unassembled WGS sequence"/>
</dbReference>
<accession>A0A413T9Z0</accession>
<proteinExistence type="inferred from homology"/>
<reference evidence="8 9" key="1">
    <citation type="submission" date="2018-08" db="EMBL/GenBank/DDBJ databases">
        <title>A genome reference for cultivated species of the human gut microbiota.</title>
        <authorList>
            <person name="Zou Y."/>
            <person name="Xue W."/>
            <person name="Luo G."/>
        </authorList>
    </citation>
    <scope>NUCLEOTIDE SEQUENCE [LARGE SCALE GENOMIC DNA]</scope>
    <source>
        <strain evidence="8 9">AM42-30</strain>
    </source>
</reference>
<protein>
    <recommendedName>
        <fullName evidence="10">Peptidoglycan endopeptidase</fullName>
    </recommendedName>
</protein>
<feature type="region of interest" description="Disordered" evidence="5">
    <location>
        <begin position="382"/>
        <end position="453"/>
    </location>
</feature>
<dbReference type="PANTHER" id="PTHR47053:SF1">
    <property type="entry name" value="MUREIN DD-ENDOPEPTIDASE MEPH-RELATED"/>
    <property type="match status" value="1"/>
</dbReference>
<dbReference type="RefSeq" id="WP_118029962.1">
    <property type="nucleotide sequence ID" value="NZ_JBGKOJ010000002.1"/>
</dbReference>
<dbReference type="AlphaFoldDB" id="A0A413T9Z0"/>
<dbReference type="PROSITE" id="PS51781">
    <property type="entry name" value="SH3B"/>
    <property type="match status" value="1"/>
</dbReference>
<dbReference type="PANTHER" id="PTHR47053">
    <property type="entry name" value="MUREIN DD-ENDOPEPTIDASE MEPH-RELATED"/>
    <property type="match status" value="1"/>
</dbReference>
<dbReference type="Gene3D" id="3.90.1720.10">
    <property type="entry name" value="endopeptidase domain like (from Nostoc punctiforme)"/>
    <property type="match status" value="1"/>
</dbReference>
<sequence>MKKKIIVASVFTVALIGGIIGIKSVSGGHHTSGAETKIVQKTTIQETTTAVQHETKAPVETKTKVDLIFPEKYKNVSAIKIEKKKVKSEDDSDEMVEIYEKDDEKSKVVGIGVDGSYVKILKKGKKFYQIKSDKITGYVKKENVVTGKKAKEVLIEAKDVIVKVKAKKTELRSEDNKKSKVLSNLQEKAEYPITDISKDKKWIKVERTSTMSGWVKTKDVTVKIHKEYLYTPEEYDDMLEQEWAANAITYTLEETSLPKEGEAAEFLKYATQFLGNRYVWGGTSLTSGADCSGFTMSLFKKFGYSLSRTAAEQAYNGKAVKSNKLKPGDLVFYHTDRKNKNRISHVAIYIGDGKILHSANKTQGVIISRLGNPCAARRILSGKSVKKDKDKDKDKEKTAVVSTKKDIKRLNQETTTEEESSTVEIEKTTQVPNTTEVETTTKVEETESCTDEE</sequence>
<evidence type="ECO:0000256" key="4">
    <source>
        <dbReference type="ARBA" id="ARBA00022807"/>
    </source>
</evidence>
<gene>
    <name evidence="8" type="ORF">DW918_00875</name>
</gene>
<dbReference type="InterPro" id="IPR038765">
    <property type="entry name" value="Papain-like_cys_pep_sf"/>
</dbReference>
<organism evidence="8 9">
    <name type="scientific">Eubacterium ventriosum</name>
    <dbReference type="NCBI Taxonomy" id="39496"/>
    <lineage>
        <taxon>Bacteria</taxon>
        <taxon>Bacillati</taxon>
        <taxon>Bacillota</taxon>
        <taxon>Clostridia</taxon>
        <taxon>Eubacteriales</taxon>
        <taxon>Eubacteriaceae</taxon>
        <taxon>Eubacterium</taxon>
    </lineage>
</organism>
<feature type="domain" description="NlpC/P60" evidence="7">
    <location>
        <begin position="260"/>
        <end position="386"/>
    </location>
</feature>
<name>A0A413T9Z0_9FIRM</name>
<dbReference type="SMART" id="SM00287">
    <property type="entry name" value="SH3b"/>
    <property type="match status" value="2"/>
</dbReference>
<feature type="compositionally biased region" description="Basic and acidic residues" evidence="5">
    <location>
        <begin position="385"/>
        <end position="411"/>
    </location>
</feature>
<keyword evidence="4" id="KW-0788">Thiol protease</keyword>
<dbReference type="GO" id="GO:0006508">
    <property type="term" value="P:proteolysis"/>
    <property type="evidence" value="ECO:0007669"/>
    <property type="project" value="UniProtKB-KW"/>
</dbReference>
<feature type="domain" description="SH3b" evidence="6">
    <location>
        <begin position="157"/>
        <end position="224"/>
    </location>
</feature>
<evidence type="ECO:0000256" key="2">
    <source>
        <dbReference type="ARBA" id="ARBA00022670"/>
    </source>
</evidence>
<keyword evidence="3" id="KW-0378">Hydrolase</keyword>
<evidence type="ECO:0000256" key="1">
    <source>
        <dbReference type="ARBA" id="ARBA00007074"/>
    </source>
</evidence>
<evidence type="ECO:0008006" key="10">
    <source>
        <dbReference type="Google" id="ProtNLM"/>
    </source>
</evidence>
<evidence type="ECO:0000256" key="5">
    <source>
        <dbReference type="SAM" id="MobiDB-lite"/>
    </source>
</evidence>
<dbReference type="InterPro" id="IPR000064">
    <property type="entry name" value="NLP_P60_dom"/>
</dbReference>
<dbReference type="InterPro" id="IPR051202">
    <property type="entry name" value="Peptidase_C40"/>
</dbReference>
<keyword evidence="2" id="KW-0645">Protease</keyword>